<proteinExistence type="predicted"/>
<keyword evidence="1" id="KW-0472">Membrane</keyword>
<dbReference type="EMBL" id="UYWY01021096">
    <property type="protein sequence ID" value="VDM43375.1"/>
    <property type="molecule type" value="Genomic_DNA"/>
</dbReference>
<keyword evidence="1" id="KW-0812">Transmembrane</keyword>
<dbReference type="AlphaFoldDB" id="A0A0B2VXA8"/>
<reference evidence="3" key="2">
    <citation type="submission" date="2018-11" db="EMBL/GenBank/DDBJ databases">
        <authorList>
            <consortium name="Pathogen Informatics"/>
        </authorList>
    </citation>
    <scope>NUCLEOTIDE SEQUENCE [LARGE SCALE GENOMIC DNA]</scope>
</reference>
<keyword evidence="4" id="KW-1185">Reference proteome</keyword>
<sequence length="118" mass="12705">MDFGTSDYLDNGSGADVYSELGSGTDDFLDIGSGEELIIAKSASTASVFGAPSFRQPIGDDADRIRTLSMLFVLITAFMIAFVVIVTMLVWKRRRSGSLHLGRSASPPIIEAFPRSEP</sequence>
<gene>
    <name evidence="2" type="ORF">Tcan_08138</name>
    <name evidence="3" type="ORF">TCNE_LOCUS12054</name>
</gene>
<evidence type="ECO:0000313" key="3">
    <source>
        <dbReference type="EMBL" id="VDM43375.1"/>
    </source>
</evidence>
<feature type="transmembrane region" description="Helical" evidence="1">
    <location>
        <begin position="70"/>
        <end position="91"/>
    </location>
</feature>
<protein>
    <submittedName>
        <fullName evidence="2">Uncharacterized protein</fullName>
    </submittedName>
</protein>
<dbReference type="Proteomes" id="UP000031036">
    <property type="component" value="Unassembled WGS sequence"/>
</dbReference>
<evidence type="ECO:0000256" key="1">
    <source>
        <dbReference type="SAM" id="Phobius"/>
    </source>
</evidence>
<organism evidence="2 4">
    <name type="scientific">Toxocara canis</name>
    <name type="common">Canine roundworm</name>
    <dbReference type="NCBI Taxonomy" id="6265"/>
    <lineage>
        <taxon>Eukaryota</taxon>
        <taxon>Metazoa</taxon>
        <taxon>Ecdysozoa</taxon>
        <taxon>Nematoda</taxon>
        <taxon>Chromadorea</taxon>
        <taxon>Rhabditida</taxon>
        <taxon>Spirurina</taxon>
        <taxon>Ascaridomorpha</taxon>
        <taxon>Ascaridoidea</taxon>
        <taxon>Toxocaridae</taxon>
        <taxon>Toxocara</taxon>
    </lineage>
</organism>
<dbReference type="EMBL" id="JPKZ01000756">
    <property type="protein sequence ID" value="KHN85605.1"/>
    <property type="molecule type" value="Genomic_DNA"/>
</dbReference>
<evidence type="ECO:0000313" key="2">
    <source>
        <dbReference type="EMBL" id="KHN85605.1"/>
    </source>
</evidence>
<name>A0A0B2VXA8_TOXCA</name>
<reference evidence="2 4" key="1">
    <citation type="submission" date="2014-11" db="EMBL/GenBank/DDBJ databases">
        <title>Genetic blueprint of the zoonotic pathogen Toxocara canis.</title>
        <authorList>
            <person name="Zhu X.-Q."/>
            <person name="Korhonen P.K."/>
            <person name="Cai H."/>
            <person name="Young N.D."/>
            <person name="Nejsum P."/>
            <person name="von Samson-Himmelstjerna G."/>
            <person name="Boag P.R."/>
            <person name="Tan P."/>
            <person name="Li Q."/>
            <person name="Min J."/>
            <person name="Yang Y."/>
            <person name="Wang X."/>
            <person name="Fang X."/>
            <person name="Hall R.S."/>
            <person name="Hofmann A."/>
            <person name="Sternberg P.W."/>
            <person name="Jex A.R."/>
            <person name="Gasser R.B."/>
        </authorList>
    </citation>
    <scope>NUCLEOTIDE SEQUENCE [LARGE SCALE GENOMIC DNA]</scope>
    <source>
        <strain evidence="2">PN_DK_2014</strain>
    </source>
</reference>
<evidence type="ECO:0000313" key="4">
    <source>
        <dbReference type="Proteomes" id="UP000031036"/>
    </source>
</evidence>
<keyword evidence="1" id="KW-1133">Transmembrane helix</keyword>
<accession>A0A0B2VXA8</accession>